<feature type="domain" description="CobQ/CobB/MinD/ParA nucleotide binding" evidence="8">
    <location>
        <begin position="5"/>
        <end position="191"/>
    </location>
</feature>
<dbReference type="NCBIfam" id="TIGR00379">
    <property type="entry name" value="cobB"/>
    <property type="match status" value="1"/>
</dbReference>
<proteinExistence type="inferred from homology"/>
<comment type="function">
    <text evidence="7">Catalyzes the ATP-dependent amidation of the two carboxylate groups at positions a and c of cobyrinate, using either L-glutamine or ammonia as the nitrogen source.</text>
</comment>
<keyword evidence="6 7" id="KW-0315">Glutamine amidotransferase</keyword>
<evidence type="ECO:0000256" key="7">
    <source>
        <dbReference type="HAMAP-Rule" id="MF_00027"/>
    </source>
</evidence>
<keyword evidence="7" id="KW-0169">Cobalamin biosynthesis</keyword>
<evidence type="ECO:0000256" key="5">
    <source>
        <dbReference type="ARBA" id="ARBA00022842"/>
    </source>
</evidence>
<dbReference type="InterPro" id="IPR002586">
    <property type="entry name" value="CobQ/CobB/MinD/ParA_Nub-bd_dom"/>
</dbReference>
<dbReference type="PANTHER" id="PTHR43873">
    <property type="entry name" value="COBYRINATE A,C-DIAMIDE SYNTHASE"/>
    <property type="match status" value="1"/>
</dbReference>
<keyword evidence="4 7" id="KW-0067">ATP-binding</keyword>
<dbReference type="RefSeq" id="WP_068717656.1">
    <property type="nucleotide sequence ID" value="NZ_LWDV01000009.1"/>
</dbReference>
<dbReference type="GO" id="GO:0005524">
    <property type="term" value="F:ATP binding"/>
    <property type="evidence" value="ECO:0007669"/>
    <property type="project" value="UniProtKB-UniRule"/>
</dbReference>
<keyword evidence="11" id="KW-1185">Reference proteome</keyword>
<comment type="domain">
    <text evidence="7">Comprises of two domains. The C-terminal domain contains the binding site for glutamine and catalyzes the hydrolysis of this substrate to glutamate and ammonia. The N-terminal domain is anticipated to bind ATP and cobyrinate and catalyzes the ultimate synthesis of the diamide product. The ammonia produced via the glutaminase domain is probably translocated to the adjacent domain via a molecular tunnel, where it reacts with an activated intermediate.</text>
</comment>
<keyword evidence="2 7" id="KW-0436">Ligase</keyword>
<dbReference type="Pfam" id="PF01656">
    <property type="entry name" value="CbiA"/>
    <property type="match status" value="1"/>
</dbReference>
<evidence type="ECO:0000313" key="10">
    <source>
        <dbReference type="EMBL" id="OCL26139.1"/>
    </source>
</evidence>
<feature type="site" description="Increases nucleophilicity of active site Cys" evidence="7">
    <location>
        <position position="435"/>
    </location>
</feature>
<dbReference type="CDD" id="cd05388">
    <property type="entry name" value="CobB_N"/>
    <property type="match status" value="1"/>
</dbReference>
<dbReference type="PANTHER" id="PTHR43873:SF1">
    <property type="entry name" value="COBYRINATE A,C-DIAMIDE SYNTHASE"/>
    <property type="match status" value="1"/>
</dbReference>
<comment type="pathway">
    <text evidence="7">Cofactor biosynthesis; adenosylcobalamin biosynthesis; cob(II)yrinate a,c-diamide from sirohydrochlorin (anaerobic route): step 10/10.</text>
</comment>
<dbReference type="NCBIfam" id="NF002204">
    <property type="entry name" value="PRK01077.1"/>
    <property type="match status" value="1"/>
</dbReference>
<evidence type="ECO:0000256" key="6">
    <source>
        <dbReference type="ARBA" id="ARBA00022962"/>
    </source>
</evidence>
<dbReference type="AlphaFoldDB" id="A0A1C0A7A7"/>
<accession>A0A1C0A7A7</accession>
<comment type="catalytic activity">
    <reaction evidence="7">
        <text>cob(II)yrinate + 2 L-glutamine + 2 ATP + 2 H2O = cob(II)yrinate a,c diamide + 2 L-glutamate + 2 ADP + 2 phosphate + 2 H(+)</text>
        <dbReference type="Rhea" id="RHEA:26289"/>
        <dbReference type="ChEBI" id="CHEBI:15377"/>
        <dbReference type="ChEBI" id="CHEBI:15378"/>
        <dbReference type="ChEBI" id="CHEBI:29985"/>
        <dbReference type="ChEBI" id="CHEBI:30616"/>
        <dbReference type="ChEBI" id="CHEBI:43474"/>
        <dbReference type="ChEBI" id="CHEBI:58359"/>
        <dbReference type="ChEBI" id="CHEBI:58537"/>
        <dbReference type="ChEBI" id="CHEBI:58894"/>
        <dbReference type="ChEBI" id="CHEBI:456216"/>
        <dbReference type="EC" id="6.3.5.11"/>
    </reaction>
</comment>
<dbReference type="Pfam" id="PF07685">
    <property type="entry name" value="GATase_3"/>
    <property type="match status" value="1"/>
</dbReference>
<dbReference type="HAMAP" id="MF_00027">
    <property type="entry name" value="CobB_CbiA"/>
    <property type="match status" value="1"/>
</dbReference>
<evidence type="ECO:0000256" key="4">
    <source>
        <dbReference type="ARBA" id="ARBA00022840"/>
    </source>
</evidence>
<dbReference type="InterPro" id="IPR004484">
    <property type="entry name" value="CbiA/CobB_synth"/>
</dbReference>
<dbReference type="EC" id="6.3.5.11" evidence="7"/>
<reference evidence="10 11" key="2">
    <citation type="submission" date="2016-08" db="EMBL/GenBank/DDBJ databases">
        <title>Orenia metallireducens sp. nov. strain Z6, a Novel Metal-reducing Firmicute from the Deep Subsurface.</title>
        <authorList>
            <person name="Maxim B.I."/>
            <person name="Kenneth K."/>
            <person name="Flynn T.M."/>
            <person name="Oloughlin E.J."/>
            <person name="Locke R.A."/>
            <person name="Weber J.R."/>
            <person name="Egan S.M."/>
            <person name="Mackie R.I."/>
            <person name="Cann I.K."/>
        </authorList>
    </citation>
    <scope>NUCLEOTIDE SEQUENCE [LARGE SCALE GENOMIC DNA]</scope>
    <source>
        <strain evidence="10 11">Z6</strain>
    </source>
</reference>
<dbReference type="CDD" id="cd03130">
    <property type="entry name" value="GATase1_CobB"/>
    <property type="match status" value="1"/>
</dbReference>
<evidence type="ECO:0000256" key="1">
    <source>
        <dbReference type="ARBA" id="ARBA00001946"/>
    </source>
</evidence>
<comment type="similarity">
    <text evidence="7">Belongs to the CobB/CbiA family.</text>
</comment>
<keyword evidence="3 7" id="KW-0547">Nucleotide-binding</keyword>
<dbReference type="EMBL" id="LWDV01000009">
    <property type="protein sequence ID" value="OCL26139.1"/>
    <property type="molecule type" value="Genomic_DNA"/>
</dbReference>
<dbReference type="UniPathway" id="UPA00148">
    <property type="reaction ID" value="UER00231"/>
</dbReference>
<dbReference type="Gene3D" id="3.40.50.300">
    <property type="entry name" value="P-loop containing nucleotide triphosphate hydrolases"/>
    <property type="match status" value="2"/>
</dbReference>
<dbReference type="InterPro" id="IPR027417">
    <property type="entry name" value="P-loop_NTPase"/>
</dbReference>
<dbReference type="InterPro" id="IPR029062">
    <property type="entry name" value="Class_I_gatase-like"/>
</dbReference>
<dbReference type="GO" id="GO:0009236">
    <property type="term" value="P:cobalamin biosynthetic process"/>
    <property type="evidence" value="ECO:0007669"/>
    <property type="project" value="UniProtKB-UniRule"/>
</dbReference>
<keyword evidence="5 7" id="KW-0460">Magnesium</keyword>
<dbReference type="Gene3D" id="3.40.50.880">
    <property type="match status" value="1"/>
</dbReference>
<gene>
    <name evidence="7" type="primary">cbiA</name>
    <name evidence="10" type="ORF">U472_08980</name>
</gene>
<comment type="miscellaneous">
    <text evidence="7">The a and c carboxylates of cobyrinate are activated for nucleophilic attack via formation of a phosphorylated intermediate by ATP. CbiA catalyzes first the amidation of the c-carboxylate, and then that of the a-carboxylate.</text>
</comment>
<evidence type="ECO:0000256" key="2">
    <source>
        <dbReference type="ARBA" id="ARBA00022598"/>
    </source>
</evidence>
<name>A0A1C0A7A7_9FIRM</name>
<comment type="cofactor">
    <cofactor evidence="1 7">
        <name>Mg(2+)</name>
        <dbReference type="ChEBI" id="CHEBI:18420"/>
    </cofactor>
</comment>
<evidence type="ECO:0000313" key="11">
    <source>
        <dbReference type="Proteomes" id="UP000093514"/>
    </source>
</evidence>
<dbReference type="SUPFAM" id="SSF52540">
    <property type="entry name" value="P-loop containing nucleoside triphosphate hydrolases"/>
    <property type="match status" value="1"/>
</dbReference>
<evidence type="ECO:0000259" key="8">
    <source>
        <dbReference type="Pfam" id="PF01656"/>
    </source>
</evidence>
<organism evidence="10 11">
    <name type="scientific">Orenia metallireducens</name>
    <dbReference type="NCBI Taxonomy" id="1413210"/>
    <lineage>
        <taxon>Bacteria</taxon>
        <taxon>Bacillati</taxon>
        <taxon>Bacillota</taxon>
        <taxon>Clostridia</taxon>
        <taxon>Halanaerobiales</taxon>
        <taxon>Halobacteroidaceae</taxon>
        <taxon>Orenia</taxon>
    </lineage>
</organism>
<comment type="caution">
    <text evidence="10">The sequence shown here is derived from an EMBL/GenBank/DDBJ whole genome shotgun (WGS) entry which is preliminary data.</text>
</comment>
<dbReference type="PROSITE" id="PS51274">
    <property type="entry name" value="GATASE_COBBQ"/>
    <property type="match status" value="1"/>
</dbReference>
<evidence type="ECO:0000256" key="3">
    <source>
        <dbReference type="ARBA" id="ARBA00022741"/>
    </source>
</evidence>
<feature type="domain" description="CobB/CobQ-like glutamine amidotransferase" evidence="9">
    <location>
        <begin position="250"/>
        <end position="440"/>
    </location>
</feature>
<dbReference type="SUPFAM" id="SSF52317">
    <property type="entry name" value="Class I glutamine amidotransferase-like"/>
    <property type="match status" value="1"/>
</dbReference>
<dbReference type="GO" id="GO:0042242">
    <property type="term" value="F:cobyrinic acid a,c-diamide synthase activity"/>
    <property type="evidence" value="ECO:0007669"/>
    <property type="project" value="UniProtKB-UniRule"/>
</dbReference>
<dbReference type="OrthoDB" id="9764035at2"/>
<dbReference type="Proteomes" id="UP000093514">
    <property type="component" value="Unassembled WGS sequence"/>
</dbReference>
<reference evidence="11" key="1">
    <citation type="submission" date="2016-07" db="EMBL/GenBank/DDBJ databases">
        <authorList>
            <person name="Florea S."/>
            <person name="Webb J.S."/>
            <person name="Jaromczyk J."/>
            <person name="Schardl C.L."/>
        </authorList>
    </citation>
    <scope>NUCLEOTIDE SEQUENCE [LARGE SCALE GENOMIC DNA]</scope>
    <source>
        <strain evidence="11">Z6</strain>
    </source>
</reference>
<protein>
    <recommendedName>
        <fullName evidence="7">Cobyrinate a,c-diamide synthase</fullName>
        <ecNumber evidence="7">6.3.5.11</ecNumber>
    </recommendedName>
    <alternativeName>
        <fullName evidence="7">Cobyrinic acid a,c-diamide synthetase</fullName>
    </alternativeName>
</protein>
<evidence type="ECO:0000259" key="9">
    <source>
        <dbReference type="Pfam" id="PF07685"/>
    </source>
</evidence>
<sequence length="455" mass="50245">MYPRIVIAGTQSGVGKTTVAIGLMAALTKQGYQVQPYKVGPDYIDPGFHTLVTGSSSRNLDSYLLGEDGVKESFFNSAQSADISIIEGVMGLFDGKQGQKDKGSTADVAKILDAPVILVLDVKKMARSAAALAYGYKNFDPNLNVVGVVLNNVGSDRHYSMVKEAIEDEVGLKLLGYLPRQKELSLPERHLGLVPTTESKELRVFIDKLTELMEEYIDLEEVISLSNNLSNIELKSRKLFIKTNKYPVTLGVAYDEAFNFYYPDNLDILESLGAKLKFFSPLKDKKLPKVDGLYIGGGFPESFLSDLSENRSMKESIYQQIKAGLPAYAECGGLMYLTEGINNFDGSFFSMVGVIPAQIKMENRLQAMGYVKAVATKDNLLLKSGEEIIGHEFHYSKLINLLEDNNYAYQLFGGKGADGRYEGIVADNLLASYLHLHFGSNLEMVKRFLAICMDN</sequence>
<feature type="active site" description="Nucleophile" evidence="7">
    <location>
        <position position="331"/>
    </location>
</feature>
<dbReference type="InterPro" id="IPR011698">
    <property type="entry name" value="GATase_3"/>
</dbReference>